<evidence type="ECO:0000256" key="6">
    <source>
        <dbReference type="ARBA" id="ARBA00022989"/>
    </source>
</evidence>
<dbReference type="SUPFAM" id="SSF48371">
    <property type="entry name" value="ARM repeat"/>
    <property type="match status" value="1"/>
</dbReference>
<evidence type="ECO:0000313" key="10">
    <source>
        <dbReference type="Proteomes" id="UP000229433"/>
    </source>
</evidence>
<feature type="transmembrane region" description="Helical" evidence="8">
    <location>
        <begin position="388"/>
        <end position="407"/>
    </location>
</feature>
<comment type="caution">
    <text evidence="9">The sequence shown here is derived from an EMBL/GenBank/DDBJ whole genome shotgun (WGS) entry which is preliminary data.</text>
</comment>
<gene>
    <name evidence="9" type="ORF">CJ305_04870</name>
</gene>
<organism evidence="9 10">
    <name type="scientific">Leeuwenhoekiella nanhaiensis</name>
    <dbReference type="NCBI Taxonomy" id="1655491"/>
    <lineage>
        <taxon>Bacteria</taxon>
        <taxon>Pseudomonadati</taxon>
        <taxon>Bacteroidota</taxon>
        <taxon>Flavobacteriia</taxon>
        <taxon>Flavobacteriales</taxon>
        <taxon>Flavobacteriaceae</taxon>
        <taxon>Leeuwenhoekiella</taxon>
    </lineage>
</organism>
<dbReference type="InterPro" id="IPR036259">
    <property type="entry name" value="MFS_trans_sf"/>
</dbReference>
<accession>A0A2G1VV15</accession>
<feature type="transmembrane region" description="Helical" evidence="8">
    <location>
        <begin position="53"/>
        <end position="72"/>
    </location>
</feature>
<keyword evidence="10" id="KW-1185">Reference proteome</keyword>
<keyword evidence="3 8" id="KW-0812">Transmembrane</keyword>
<evidence type="ECO:0000256" key="7">
    <source>
        <dbReference type="ARBA" id="ARBA00023136"/>
    </source>
</evidence>
<dbReference type="InterPro" id="IPR004667">
    <property type="entry name" value="ADP_ATP_car_bac_type"/>
</dbReference>
<dbReference type="PANTHER" id="PTHR43596">
    <property type="entry name" value="ADP,ATP CARRIER PROTEIN"/>
    <property type="match status" value="1"/>
</dbReference>
<keyword evidence="2 8" id="KW-0813">Transport</keyword>
<evidence type="ECO:0000256" key="5">
    <source>
        <dbReference type="ARBA" id="ARBA00022840"/>
    </source>
</evidence>
<feature type="transmembrane region" description="Helical" evidence="8">
    <location>
        <begin position="229"/>
        <end position="246"/>
    </location>
</feature>
<protein>
    <recommendedName>
        <fullName evidence="8">ADP,ATP carrier protein</fullName>
    </recommendedName>
</protein>
<feature type="transmembrane region" description="Helical" evidence="8">
    <location>
        <begin position="360"/>
        <end position="381"/>
    </location>
</feature>
<feature type="transmembrane region" description="Helical" evidence="8">
    <location>
        <begin position="266"/>
        <end position="286"/>
    </location>
</feature>
<dbReference type="GO" id="GO:0005471">
    <property type="term" value="F:ATP:ADP antiporter activity"/>
    <property type="evidence" value="ECO:0007669"/>
    <property type="project" value="InterPro"/>
</dbReference>
<keyword evidence="7 8" id="KW-0472">Membrane</keyword>
<feature type="transmembrane region" description="Helical" evidence="8">
    <location>
        <begin position="21"/>
        <end position="41"/>
    </location>
</feature>
<evidence type="ECO:0000313" key="9">
    <source>
        <dbReference type="EMBL" id="PHQ30299.1"/>
    </source>
</evidence>
<dbReference type="EMBL" id="NQXA01000002">
    <property type="protein sequence ID" value="PHQ30299.1"/>
    <property type="molecule type" value="Genomic_DNA"/>
</dbReference>
<dbReference type="PANTHER" id="PTHR43596:SF1">
    <property type="entry name" value="ADP,ATP CARRIER PROTEIN"/>
    <property type="match status" value="1"/>
</dbReference>
<keyword evidence="5 8" id="KW-0067">ATP-binding</keyword>
<evidence type="ECO:0000256" key="1">
    <source>
        <dbReference type="ARBA" id="ARBA00004141"/>
    </source>
</evidence>
<feature type="transmembrane region" description="Helical" evidence="8">
    <location>
        <begin position="179"/>
        <end position="197"/>
    </location>
</feature>
<dbReference type="CDD" id="cd06174">
    <property type="entry name" value="MFS"/>
    <property type="match status" value="1"/>
</dbReference>
<reference evidence="9 10" key="1">
    <citation type="submission" date="2017-08" db="EMBL/GenBank/DDBJ databases">
        <title>The whole genome shortgun sequences of strain Leeuwenhoekiella nanhaiensis G18 from the South China Sea.</title>
        <authorList>
            <person name="Liu Q."/>
        </authorList>
    </citation>
    <scope>NUCLEOTIDE SEQUENCE [LARGE SCALE GENOMIC DNA]</scope>
    <source>
        <strain evidence="9 10">G18</strain>
    </source>
</reference>
<dbReference type="Proteomes" id="UP000229433">
    <property type="component" value="Unassembled WGS sequence"/>
</dbReference>
<dbReference type="Pfam" id="PF03219">
    <property type="entry name" value="TLC"/>
    <property type="match status" value="1"/>
</dbReference>
<dbReference type="InterPro" id="IPR011989">
    <property type="entry name" value="ARM-like"/>
</dbReference>
<evidence type="ECO:0000256" key="2">
    <source>
        <dbReference type="ARBA" id="ARBA00022448"/>
    </source>
</evidence>
<dbReference type="InterPro" id="IPR016024">
    <property type="entry name" value="ARM-type_fold"/>
</dbReference>
<proteinExistence type="inferred from homology"/>
<dbReference type="Gene3D" id="1.25.10.10">
    <property type="entry name" value="Leucine-rich Repeat Variant"/>
    <property type="match status" value="1"/>
</dbReference>
<dbReference type="OrthoDB" id="1132709at2"/>
<feature type="transmembrane region" description="Helical" evidence="8">
    <location>
        <begin position="147"/>
        <end position="173"/>
    </location>
</feature>
<feature type="transmembrane region" description="Helical" evidence="8">
    <location>
        <begin position="298"/>
        <end position="317"/>
    </location>
</feature>
<sequence>MIRKFLKKTFNIRDGEITISFFMQLYVFLIITILLIVKPIVNALFLEGLGADNLAYGYLLIAGTAIATTYFYNQAVRRYSLRRIIVFSLLFFAIAFSVLSLLYKLRVINAASLYVFYVISGIFAVLTTSQFWLLANMVFNAREAKRLFGFIGSGAIAGGIFGGYLTTILVPYIGNGNMLLIAAGLILSCIPLLSLIYRKGYVSRASRSGAAENIGGETAFKLVLRSKHLTYLALIIGIGVIVAKLIDFQFSDFASKAIPDADRLASFFAFWFSTFNLVSLGIQLFLTNRVVEKLGVNSSLLILPLGIAIGSLLFLTFPELWVLVLIKGIDGSFKQSVNKAATELVMVPISLEVKNKTKSFIDVVVDSLATGLAGCLLIFVIKALDLPSTYVTVIILFLILIWMVGIFKVRDSYFKSFRQSLREAIEHAEEPSGRKRKSPLEIGKRILSSDDAEQIVKYLGGLNGRKSRLLKAKILPLLEHPDDAVKIEAINQLYHYPEGTALETVRQLVYQKDDEVVFAAMNYLILHTSLNDNRIFDSYLNHSSDYIAHAALLCLAKEGRTNKKIAARYNLELRIELWMAEFELPNSEHRPEELSFLLESIGYAGIPRFLSFISANFNNRNPMIVKHAIIAAGISGEELFVDALIDFLKVKEYREEAIEALIAYGESISELLLAREAARTLRNDVKKYIPQVIQKFETQTSVRVLLRLLQSRDNLIRLASAKSLNRLKNKNPKLNFFPKSIFRFILTYSFEYRDIISCRKVIKSNFRAENYSGLSEDDKTELFQAREGLLEILDVQLSKRIATIFHLLAVYYSHKDLDVAYKGFKSEDRDTRANAIEFLDNILAPKLKHVLLPLLELAIIEDADVYQEILEDTDISFNRALINLIKVGDGNLRLPVIYLIQFLGDTSFSPLLAELQITAKNRDVRSFASLALKKLQPALMQKEENS</sequence>
<name>A0A2G1VV15_9FLAO</name>
<feature type="transmembrane region" description="Helical" evidence="8">
    <location>
        <begin position="84"/>
        <end position="103"/>
    </location>
</feature>
<keyword evidence="6 8" id="KW-1133">Transmembrane helix</keyword>
<dbReference type="GO" id="GO:0005524">
    <property type="term" value="F:ATP binding"/>
    <property type="evidence" value="ECO:0007669"/>
    <property type="project" value="UniProtKB-KW"/>
</dbReference>
<comment type="similarity">
    <text evidence="8">Belongs to the ADP/ATP translocase tlc family.</text>
</comment>
<evidence type="ECO:0000256" key="3">
    <source>
        <dbReference type="ARBA" id="ARBA00022692"/>
    </source>
</evidence>
<dbReference type="AlphaFoldDB" id="A0A2G1VV15"/>
<comment type="subcellular location">
    <subcellularLocation>
        <location evidence="1 8">Membrane</location>
        <topology evidence="1 8">Multi-pass membrane protein</topology>
    </subcellularLocation>
</comment>
<dbReference type="Gene3D" id="1.20.1250.20">
    <property type="entry name" value="MFS general substrate transporter like domains"/>
    <property type="match status" value="2"/>
</dbReference>
<feature type="transmembrane region" description="Helical" evidence="8">
    <location>
        <begin position="115"/>
        <end position="135"/>
    </location>
</feature>
<evidence type="ECO:0000256" key="8">
    <source>
        <dbReference type="RuleBase" id="RU363121"/>
    </source>
</evidence>
<keyword evidence="4 8" id="KW-0547">Nucleotide-binding</keyword>
<evidence type="ECO:0000256" key="4">
    <source>
        <dbReference type="ARBA" id="ARBA00022741"/>
    </source>
</evidence>
<dbReference type="SUPFAM" id="SSF103473">
    <property type="entry name" value="MFS general substrate transporter"/>
    <property type="match status" value="1"/>
</dbReference>
<dbReference type="GO" id="GO:0016020">
    <property type="term" value="C:membrane"/>
    <property type="evidence" value="ECO:0007669"/>
    <property type="project" value="UniProtKB-SubCell"/>
</dbReference>